<dbReference type="Pfam" id="PF09849">
    <property type="entry name" value="DUF2076"/>
    <property type="match status" value="1"/>
</dbReference>
<organism evidence="2 3">
    <name type="scientific">Cupriavidus campinensis</name>
    <dbReference type="NCBI Taxonomy" id="151783"/>
    <lineage>
        <taxon>Bacteria</taxon>
        <taxon>Pseudomonadati</taxon>
        <taxon>Pseudomonadota</taxon>
        <taxon>Betaproteobacteria</taxon>
        <taxon>Burkholderiales</taxon>
        <taxon>Burkholderiaceae</taxon>
        <taxon>Cupriavidus</taxon>
    </lineage>
</organism>
<dbReference type="EMBL" id="CP097331">
    <property type="protein sequence ID" value="URF06637.1"/>
    <property type="molecule type" value="Genomic_DNA"/>
</dbReference>
<evidence type="ECO:0000256" key="1">
    <source>
        <dbReference type="SAM" id="MobiDB-lite"/>
    </source>
</evidence>
<evidence type="ECO:0000313" key="2">
    <source>
        <dbReference type="EMBL" id="URF06637.1"/>
    </source>
</evidence>
<evidence type="ECO:0000313" key="3">
    <source>
        <dbReference type="Proteomes" id="UP001056132"/>
    </source>
</evidence>
<dbReference type="KEGG" id="ccam:M5D45_26460"/>
<name>A0AAE9I5T7_9BURK</name>
<accession>A0AAE9I5T7</accession>
<dbReference type="InterPro" id="IPR018648">
    <property type="entry name" value="DUF2076"/>
</dbReference>
<gene>
    <name evidence="2" type="ORF">M5D45_26460</name>
</gene>
<reference evidence="2" key="1">
    <citation type="journal article" date="2022" name="Microbiol. Resour. Announc.">
        <title>Genome Sequence of Cupriavidus campinensis Strain G5, a Member of a Bacterial Consortium Capable of Polyethylene Degradation.</title>
        <authorList>
            <person name="Schneider B."/>
            <person name="Pfeiffer F."/>
            <person name="Dyall-Smith M."/>
            <person name="Kunte H.J."/>
        </authorList>
    </citation>
    <scope>NUCLEOTIDE SEQUENCE</scope>
    <source>
        <strain evidence="2">G5</strain>
    </source>
</reference>
<protein>
    <submittedName>
        <fullName evidence="2">DUF2076 family protein</fullName>
    </submittedName>
</protein>
<sequence>MTPQDTQALDNFLTQLTQARAQGKDPQAAAMIADAVARQPDAAYLLVQRAMLLDHALADARAQIAGLQQQLQQLQQGQAAQGYGARGFADGDVAWGNSVGRGVAPVAPMQPAPAAPMQPAPPARGGFLSGGFGSALGSIATTAAGVAGGAFLFQGIEHLFNGGGGNMGGMGGMGGNSGNGFLGGQPSETIVNNYFDDGQTPSSGSADSGYLDAGLDDFLDDDSSQV</sequence>
<feature type="compositionally biased region" description="Acidic residues" evidence="1">
    <location>
        <begin position="214"/>
        <end position="226"/>
    </location>
</feature>
<dbReference type="Proteomes" id="UP001056132">
    <property type="component" value="Chromosome 2"/>
</dbReference>
<dbReference type="RefSeq" id="WP_250025518.1">
    <property type="nucleotide sequence ID" value="NZ_CP097331.1"/>
</dbReference>
<feature type="region of interest" description="Disordered" evidence="1">
    <location>
        <begin position="188"/>
        <end position="226"/>
    </location>
</feature>
<dbReference type="AlphaFoldDB" id="A0AAE9I5T7"/>
<proteinExistence type="predicted"/>
<reference evidence="2" key="2">
    <citation type="submission" date="2022-05" db="EMBL/GenBank/DDBJ databases">
        <authorList>
            <person name="Kunte H.-J."/>
        </authorList>
    </citation>
    <scope>NUCLEOTIDE SEQUENCE</scope>
    <source>
        <strain evidence="2">G5</strain>
    </source>
</reference>